<dbReference type="AlphaFoldDB" id="A0AAD1SPU1"/>
<keyword evidence="4" id="KW-0519">Myristate</keyword>
<feature type="compositionally biased region" description="Basic and acidic residues" evidence="8">
    <location>
        <begin position="1"/>
        <end position="19"/>
    </location>
</feature>
<evidence type="ECO:0000256" key="7">
    <source>
        <dbReference type="ARBA" id="ARBA00023288"/>
    </source>
</evidence>
<evidence type="ECO:0000256" key="2">
    <source>
        <dbReference type="ARBA" id="ARBA00006390"/>
    </source>
</evidence>
<evidence type="ECO:0000256" key="4">
    <source>
        <dbReference type="ARBA" id="ARBA00022707"/>
    </source>
</evidence>
<keyword evidence="5" id="KW-0472">Membrane</keyword>
<dbReference type="Proteomes" id="UP001295444">
    <property type="component" value="Chromosome 07"/>
</dbReference>
<keyword evidence="10" id="KW-1185">Reference proteome</keyword>
<feature type="region of interest" description="Disordered" evidence="8">
    <location>
        <begin position="1"/>
        <end position="30"/>
    </location>
</feature>
<keyword evidence="3" id="KW-1003">Cell membrane</keyword>
<protein>
    <submittedName>
        <fullName evidence="9">Uncharacterized protein</fullName>
    </submittedName>
</protein>
<comment type="subcellular location">
    <subcellularLocation>
        <location evidence="1">Cell membrane</location>
        <topology evidence="1">Lipid-anchor</topology>
    </subcellularLocation>
</comment>
<evidence type="ECO:0000313" key="9">
    <source>
        <dbReference type="EMBL" id="CAH2306631.1"/>
    </source>
</evidence>
<keyword evidence="7" id="KW-0449">Lipoprotein</keyword>
<name>A0AAD1SPU1_PELCU</name>
<organism evidence="9 10">
    <name type="scientific">Pelobates cultripes</name>
    <name type="common">Western spadefoot toad</name>
    <dbReference type="NCBI Taxonomy" id="61616"/>
    <lineage>
        <taxon>Eukaryota</taxon>
        <taxon>Metazoa</taxon>
        <taxon>Chordata</taxon>
        <taxon>Craniata</taxon>
        <taxon>Vertebrata</taxon>
        <taxon>Euteleostomi</taxon>
        <taxon>Amphibia</taxon>
        <taxon>Batrachia</taxon>
        <taxon>Anura</taxon>
        <taxon>Pelobatoidea</taxon>
        <taxon>Pelobatidae</taxon>
        <taxon>Pelobates</taxon>
    </lineage>
</organism>
<reference evidence="9" key="1">
    <citation type="submission" date="2022-03" db="EMBL/GenBank/DDBJ databases">
        <authorList>
            <person name="Alioto T."/>
            <person name="Alioto T."/>
            <person name="Gomez Garrido J."/>
        </authorList>
    </citation>
    <scope>NUCLEOTIDE SEQUENCE</scope>
</reference>
<gene>
    <name evidence="9" type="ORF">PECUL_23A054257</name>
</gene>
<dbReference type="PANTHER" id="PTHR17601">
    <property type="entry name" value="RAFTLIN-RELATED"/>
    <property type="match status" value="1"/>
</dbReference>
<proteinExistence type="inferred from homology"/>
<dbReference type="Pfam" id="PF15250">
    <property type="entry name" value="Raftlin"/>
    <property type="match status" value="2"/>
</dbReference>
<dbReference type="PANTHER" id="PTHR17601:SF1">
    <property type="entry name" value="RAFTLIN-2"/>
    <property type="match status" value="1"/>
</dbReference>
<dbReference type="EMBL" id="OW240918">
    <property type="protein sequence ID" value="CAH2306631.1"/>
    <property type="molecule type" value="Genomic_DNA"/>
</dbReference>
<evidence type="ECO:0000313" key="10">
    <source>
        <dbReference type="Proteomes" id="UP001295444"/>
    </source>
</evidence>
<accession>A0AAD1SPU1</accession>
<sequence>MASRKGQDNKQLMKRERERKNQKHTTSPGQRLASLVIEEWNSICETLTNDGMRTLLEKVNENSRKRMKFIGFVTNHSYQSTHIRLEQPNCRHNAADDNNVHWAEGTLSGQSSESGIDEEIHLGNESFQDAGLRREDSLRQSRKNQGKTLYALFNLVENDASCSKYKEGNLSMKVSRKGTTISSLEADWLELTSSGYQQGLSLVDSIVFWDLMKAACDHDQPPPERNRSIRLTNRCYKGSEIKTDYGPLLHTLAEFGWLLTCVIATPIIRHNSEGNLTTKQIIFLQRPVMTMSTVQSHEKKPTRQVATEEKNYVSSRSIELHSASTNTSEMGQSSDEFCLSSSKPYWAKDGFQQFEGFSGFSSSDSMLRDLDDGQFEQEDGVTQVTCM</sequence>
<evidence type="ECO:0000256" key="3">
    <source>
        <dbReference type="ARBA" id="ARBA00022475"/>
    </source>
</evidence>
<evidence type="ECO:0000256" key="1">
    <source>
        <dbReference type="ARBA" id="ARBA00004193"/>
    </source>
</evidence>
<evidence type="ECO:0000256" key="8">
    <source>
        <dbReference type="SAM" id="MobiDB-lite"/>
    </source>
</evidence>
<evidence type="ECO:0000256" key="5">
    <source>
        <dbReference type="ARBA" id="ARBA00023136"/>
    </source>
</evidence>
<keyword evidence="6" id="KW-0564">Palmitate</keyword>
<evidence type="ECO:0000256" key="6">
    <source>
        <dbReference type="ARBA" id="ARBA00023139"/>
    </source>
</evidence>
<dbReference type="GO" id="GO:0005886">
    <property type="term" value="C:plasma membrane"/>
    <property type="evidence" value="ECO:0007669"/>
    <property type="project" value="UniProtKB-SubCell"/>
</dbReference>
<comment type="similarity">
    <text evidence="2">Belongs to the raftlin family.</text>
</comment>
<dbReference type="InterPro" id="IPR028169">
    <property type="entry name" value="Raftlin"/>
</dbReference>